<sequence>MKRFVVLSFFAVFILNGYTQERKHSHFYEQRSDLFEKLPVTSEDIVFIGNSITNGGEWSELFPEKKVKNRGISADTTEGVYERLDYIVKAKPAKIFLMIGVNDIARGFEVKTIVDNMKKIVQKIQQESPTTKIHIQSLLPVNLDFGTFKNHMRPEVIKHINERYKLIAEEYGAMYIDLYPYFVEKGTDKLAAKYTNDGLHLMAEGYFQWRDILHPYL</sequence>
<dbReference type="PANTHER" id="PTHR30383">
    <property type="entry name" value="THIOESTERASE 1/PROTEASE 1/LYSOPHOSPHOLIPASE L1"/>
    <property type="match status" value="1"/>
</dbReference>
<reference evidence="2 3" key="1">
    <citation type="submission" date="2015-01" db="EMBL/GenBank/DDBJ databases">
        <authorList>
            <person name="MANFREDI Pablo"/>
        </authorList>
    </citation>
    <scope>NUCLEOTIDE SEQUENCE [LARGE SCALE GENOMIC DNA]</scope>
    <source>
        <strain evidence="2 3">CcD38</strain>
    </source>
</reference>
<dbReference type="RefSeq" id="WP_042344999.1">
    <property type="nucleotide sequence ID" value="NZ_CDOH01000151.1"/>
</dbReference>
<dbReference type="EC" id="3.1.1.47" evidence="2"/>
<keyword evidence="2" id="KW-0378">Hydrolase</keyword>
<dbReference type="InterPro" id="IPR036514">
    <property type="entry name" value="SGNH_hydro_sf"/>
</dbReference>
<gene>
    <name evidence="2" type="ORF">CCAND38_610025</name>
</gene>
<dbReference type="Proteomes" id="UP000045051">
    <property type="component" value="Unassembled WGS sequence"/>
</dbReference>
<evidence type="ECO:0000313" key="2">
    <source>
        <dbReference type="EMBL" id="CEN48639.1"/>
    </source>
</evidence>
<dbReference type="SUPFAM" id="SSF52266">
    <property type="entry name" value="SGNH hydrolase"/>
    <property type="match status" value="1"/>
</dbReference>
<keyword evidence="3" id="KW-1185">Reference proteome</keyword>
<dbReference type="EMBL" id="CDOI01000175">
    <property type="protein sequence ID" value="CEN48639.1"/>
    <property type="molecule type" value="Genomic_DNA"/>
</dbReference>
<dbReference type="PANTHER" id="PTHR30383:SF5">
    <property type="entry name" value="SGNH HYDROLASE-TYPE ESTERASE DOMAIN-CONTAINING PROTEIN"/>
    <property type="match status" value="1"/>
</dbReference>
<accession>A0A0B7I7F4</accession>
<dbReference type="InterPro" id="IPR051532">
    <property type="entry name" value="Ester_Hydrolysis_Enzymes"/>
</dbReference>
<dbReference type="InterPro" id="IPR013830">
    <property type="entry name" value="SGNH_hydro"/>
</dbReference>
<name>A0A0B7I7F4_9FLAO</name>
<dbReference type="AlphaFoldDB" id="A0A0B7I7F4"/>
<protein>
    <submittedName>
        <fullName evidence="2">PAF-AH subunit beta</fullName>
        <ecNumber evidence="2">3.1.1.47</ecNumber>
    </submittedName>
</protein>
<dbReference type="GO" id="GO:0004622">
    <property type="term" value="F:phosphatidylcholine lysophospholipase activity"/>
    <property type="evidence" value="ECO:0007669"/>
    <property type="project" value="TreeGrafter"/>
</dbReference>
<dbReference type="Gene3D" id="3.40.50.1110">
    <property type="entry name" value="SGNH hydrolase"/>
    <property type="match status" value="1"/>
</dbReference>
<dbReference type="CDD" id="cd01828">
    <property type="entry name" value="sialate_O-acetylesterase_like2"/>
    <property type="match status" value="1"/>
</dbReference>
<organism evidence="2 3">
    <name type="scientific">Capnocytophaga canis</name>
    <dbReference type="NCBI Taxonomy" id="1848903"/>
    <lineage>
        <taxon>Bacteria</taxon>
        <taxon>Pseudomonadati</taxon>
        <taxon>Bacteroidota</taxon>
        <taxon>Flavobacteriia</taxon>
        <taxon>Flavobacteriales</taxon>
        <taxon>Flavobacteriaceae</taxon>
        <taxon>Capnocytophaga</taxon>
    </lineage>
</organism>
<proteinExistence type="predicted"/>
<evidence type="ECO:0000259" key="1">
    <source>
        <dbReference type="Pfam" id="PF13472"/>
    </source>
</evidence>
<dbReference type="Pfam" id="PF13472">
    <property type="entry name" value="Lipase_GDSL_2"/>
    <property type="match status" value="1"/>
</dbReference>
<evidence type="ECO:0000313" key="3">
    <source>
        <dbReference type="Proteomes" id="UP000045051"/>
    </source>
</evidence>
<dbReference type="GO" id="GO:0003847">
    <property type="term" value="F:1-alkyl-2-acetylglycerophosphocholine esterase activity"/>
    <property type="evidence" value="ECO:0007669"/>
    <property type="project" value="UniProtKB-EC"/>
</dbReference>
<feature type="domain" description="SGNH hydrolase-type esterase" evidence="1">
    <location>
        <begin position="47"/>
        <end position="206"/>
    </location>
</feature>